<dbReference type="AlphaFoldDB" id="A0A803QTK4"/>
<dbReference type="PROSITE" id="PS00107">
    <property type="entry name" value="PROTEIN_KINASE_ATP"/>
    <property type="match status" value="1"/>
</dbReference>
<dbReference type="EMBL" id="UZAU01000198">
    <property type="status" value="NOT_ANNOTATED_CDS"/>
    <property type="molecule type" value="Genomic_DNA"/>
</dbReference>
<accession>A0A803QTK4</accession>
<protein>
    <recommendedName>
        <fullName evidence="4">Protein kinase domain-containing protein</fullName>
    </recommendedName>
</protein>
<gene>
    <name evidence="2" type="primary">LOC115705435</name>
</gene>
<keyword evidence="1" id="KW-0067">ATP-binding</keyword>
<keyword evidence="1" id="KW-0547">Nucleotide-binding</keyword>
<reference evidence="2" key="2">
    <citation type="submission" date="2021-03" db="UniProtKB">
        <authorList>
            <consortium name="EnsemblPlants"/>
        </authorList>
    </citation>
    <scope>IDENTIFICATION</scope>
</reference>
<dbReference type="InterPro" id="IPR017441">
    <property type="entry name" value="Protein_kinase_ATP_BS"/>
</dbReference>
<dbReference type="EnsemblPlants" id="novel_model_1227_5bd9a17a.5.5bd9b135">
    <property type="protein sequence ID" value="cds.novel_model_1227_5bd9a17a.5.5bd9b135"/>
    <property type="gene ID" value="novel_gene_683_5bd9a17a"/>
</dbReference>
<keyword evidence="3" id="KW-1185">Reference proteome</keyword>
<proteinExistence type="predicted"/>
<evidence type="ECO:0000313" key="2">
    <source>
        <dbReference type="EnsemblPlants" id="cds.novel_model_1227_5bd9a17a.5.5bd9b135"/>
    </source>
</evidence>
<organism evidence="2 3">
    <name type="scientific">Cannabis sativa</name>
    <name type="common">Hemp</name>
    <name type="synonym">Marijuana</name>
    <dbReference type="NCBI Taxonomy" id="3483"/>
    <lineage>
        <taxon>Eukaryota</taxon>
        <taxon>Viridiplantae</taxon>
        <taxon>Streptophyta</taxon>
        <taxon>Embryophyta</taxon>
        <taxon>Tracheophyta</taxon>
        <taxon>Spermatophyta</taxon>
        <taxon>Magnoliopsida</taxon>
        <taxon>eudicotyledons</taxon>
        <taxon>Gunneridae</taxon>
        <taxon>Pentapetalae</taxon>
        <taxon>rosids</taxon>
        <taxon>fabids</taxon>
        <taxon>Rosales</taxon>
        <taxon>Cannabaceae</taxon>
        <taxon>Cannabis</taxon>
    </lineage>
</organism>
<name>A0A803QTK4_CANSA</name>
<reference evidence="2" key="1">
    <citation type="submission" date="2018-11" db="EMBL/GenBank/DDBJ databases">
        <authorList>
            <person name="Grassa J C."/>
        </authorList>
    </citation>
    <scope>NUCLEOTIDE SEQUENCE [LARGE SCALE GENOMIC DNA]</scope>
</reference>
<dbReference type="Gene3D" id="3.30.200.20">
    <property type="entry name" value="Phosphorylase Kinase, domain 1"/>
    <property type="match status" value="1"/>
</dbReference>
<sequence length="96" mass="10894">MSGNKTRAATRTRVGKYELGRTLGEGSFGKVKFAKTSIMEISSPLKSSTANKSFDTKWSNRFVLFLYQIITQKTQLFIDLSFFCYSTQIICFIIAK</sequence>
<dbReference type="Proteomes" id="UP000596661">
    <property type="component" value="Chromosome 2"/>
</dbReference>
<evidence type="ECO:0000256" key="1">
    <source>
        <dbReference type="PROSITE-ProRule" id="PRU10141"/>
    </source>
</evidence>
<dbReference type="Gramene" id="novel_model_1227_5bd9a17a.5.5bd9b135">
    <property type="protein sequence ID" value="cds.novel_model_1227_5bd9a17a.5.5bd9b135"/>
    <property type="gene ID" value="novel_gene_683_5bd9a17a"/>
</dbReference>
<dbReference type="InterPro" id="IPR011009">
    <property type="entry name" value="Kinase-like_dom_sf"/>
</dbReference>
<feature type="binding site" evidence="1">
    <location>
        <position position="46"/>
    </location>
    <ligand>
        <name>ATP</name>
        <dbReference type="ChEBI" id="CHEBI:30616"/>
    </ligand>
</feature>
<dbReference type="GO" id="GO:0005524">
    <property type="term" value="F:ATP binding"/>
    <property type="evidence" value="ECO:0007669"/>
    <property type="project" value="UniProtKB-UniRule"/>
</dbReference>
<evidence type="ECO:0000313" key="3">
    <source>
        <dbReference type="Proteomes" id="UP000596661"/>
    </source>
</evidence>
<dbReference type="SUPFAM" id="SSF56112">
    <property type="entry name" value="Protein kinase-like (PK-like)"/>
    <property type="match status" value="1"/>
</dbReference>
<evidence type="ECO:0008006" key="4">
    <source>
        <dbReference type="Google" id="ProtNLM"/>
    </source>
</evidence>